<gene>
    <name evidence="2" type="ORF">dsmv_1289</name>
</gene>
<evidence type="ECO:0008006" key="4">
    <source>
        <dbReference type="Google" id="ProtNLM"/>
    </source>
</evidence>
<name>S7VFN8_DESML</name>
<accession>S7VFN8</accession>
<dbReference type="AlphaFoldDB" id="S7VFN8"/>
<feature type="compositionally biased region" description="Basic and acidic residues" evidence="1">
    <location>
        <begin position="258"/>
        <end position="273"/>
    </location>
</feature>
<dbReference type="PROSITE" id="PS51257">
    <property type="entry name" value="PROKAR_LIPOPROTEIN"/>
    <property type="match status" value="1"/>
</dbReference>
<feature type="region of interest" description="Disordered" evidence="1">
    <location>
        <begin position="258"/>
        <end position="323"/>
    </location>
</feature>
<evidence type="ECO:0000256" key="1">
    <source>
        <dbReference type="SAM" id="MobiDB-lite"/>
    </source>
</evidence>
<dbReference type="OrthoDB" id="8546334at2"/>
<keyword evidence="3" id="KW-1185">Reference proteome</keyword>
<dbReference type="RefSeq" id="WP_020875636.1">
    <property type="nucleotide sequence ID" value="NZ_ATHJ01000057.1"/>
</dbReference>
<dbReference type="Proteomes" id="UP000014977">
    <property type="component" value="Unassembled WGS sequence"/>
</dbReference>
<dbReference type="EMBL" id="ATHJ01000057">
    <property type="protein sequence ID" value="EPR43263.1"/>
    <property type="molecule type" value="Genomic_DNA"/>
</dbReference>
<proteinExistence type="predicted"/>
<sequence>MKALRLDVKNFGFFWGQLLMVALLAGCPPFPQSDGEFGGPSSGVVEMDQNTDPRFFFRYRQGAIGRIMVAGKAVWLDGRRLVRDSYIRNGAHVSTGPAGAAIIEFFQSGGMECGLDIREFRRGRIYGSTDRCGHMVVTDQGGMEMGGWPASYHVDVRDKGVTIFTVINGEAWVWRHADPSRRVPVSGYHQAALSRTRISPPRSVTPEEVEAITRWRENFQRLRDLYQSPRDSKPPPVVSEPDLLNRIFRDAWKLFDNPRSRDRLDPPDTDTKPGVDSQIPDTDTKVKTIPTVPIKPKMATPLKRSPAVPIKPYGVTPPEPNLR</sequence>
<comment type="caution">
    <text evidence="2">The sequence shown here is derived from an EMBL/GenBank/DDBJ whole genome shotgun (WGS) entry which is preliminary data.</text>
</comment>
<protein>
    <recommendedName>
        <fullName evidence="4">Lipoprotein</fullName>
    </recommendedName>
</protein>
<organism evidence="2 3">
    <name type="scientific">Desulfococcus multivorans DSM 2059</name>
    <dbReference type="NCBI Taxonomy" id="1121405"/>
    <lineage>
        <taxon>Bacteria</taxon>
        <taxon>Pseudomonadati</taxon>
        <taxon>Thermodesulfobacteriota</taxon>
        <taxon>Desulfobacteria</taxon>
        <taxon>Desulfobacterales</taxon>
        <taxon>Desulfococcaceae</taxon>
        <taxon>Desulfococcus</taxon>
    </lineage>
</organism>
<evidence type="ECO:0000313" key="3">
    <source>
        <dbReference type="Proteomes" id="UP000014977"/>
    </source>
</evidence>
<evidence type="ECO:0000313" key="2">
    <source>
        <dbReference type="EMBL" id="EPR43263.1"/>
    </source>
</evidence>
<dbReference type="STRING" id="897.B2D07_08435"/>
<reference evidence="2 3" key="1">
    <citation type="journal article" date="2013" name="Genome Announc.">
        <title>Draft genome sequences for three mercury-methylating, sulfate-reducing bacteria.</title>
        <authorList>
            <person name="Brown S.D."/>
            <person name="Hurt R.A.Jr."/>
            <person name="Gilmour C.C."/>
            <person name="Elias D.A."/>
        </authorList>
    </citation>
    <scope>NUCLEOTIDE SEQUENCE [LARGE SCALE GENOMIC DNA]</scope>
    <source>
        <strain evidence="2 3">DSM 2059</strain>
    </source>
</reference>